<organism evidence="5 6">
    <name type="scientific">Polyangium fumosum</name>
    <dbReference type="NCBI Taxonomy" id="889272"/>
    <lineage>
        <taxon>Bacteria</taxon>
        <taxon>Pseudomonadati</taxon>
        <taxon>Myxococcota</taxon>
        <taxon>Polyangia</taxon>
        <taxon>Polyangiales</taxon>
        <taxon>Polyangiaceae</taxon>
        <taxon>Polyangium</taxon>
    </lineage>
</organism>
<feature type="domain" description="PAC" evidence="3">
    <location>
        <begin position="206"/>
        <end position="257"/>
    </location>
</feature>
<dbReference type="Pfam" id="PF08448">
    <property type="entry name" value="PAS_4"/>
    <property type="match status" value="1"/>
</dbReference>
<dbReference type="PROSITE" id="PS50113">
    <property type="entry name" value="PAC"/>
    <property type="match status" value="2"/>
</dbReference>
<evidence type="ECO:0000313" key="5">
    <source>
        <dbReference type="EMBL" id="TKC97206.1"/>
    </source>
</evidence>
<dbReference type="SUPFAM" id="SSF52091">
    <property type="entry name" value="SpoIIaa-like"/>
    <property type="match status" value="1"/>
</dbReference>
<accession>A0A4U1ISC6</accession>
<dbReference type="PANTHER" id="PTHR33745:SF3">
    <property type="entry name" value="RSBT CO-ANTAGONIST PROTEIN RSBRC"/>
    <property type="match status" value="1"/>
</dbReference>
<dbReference type="InterPro" id="IPR035965">
    <property type="entry name" value="PAS-like_dom_sf"/>
</dbReference>
<dbReference type="SUPFAM" id="SSF55785">
    <property type="entry name" value="PYP-like sensor domain (PAS domain)"/>
    <property type="match status" value="2"/>
</dbReference>
<dbReference type="Proteomes" id="UP000309215">
    <property type="component" value="Unassembled WGS sequence"/>
</dbReference>
<comment type="caution">
    <text evidence="5">The sequence shown here is derived from an EMBL/GenBank/DDBJ whole genome shotgun (WGS) entry which is preliminary data.</text>
</comment>
<dbReference type="InterPro" id="IPR051932">
    <property type="entry name" value="Bact_StressResp_Reg"/>
</dbReference>
<dbReference type="EMBL" id="SSMQ01000081">
    <property type="protein sequence ID" value="TKC97206.1"/>
    <property type="molecule type" value="Genomic_DNA"/>
</dbReference>
<feature type="domain" description="STAS" evidence="4">
    <location>
        <begin position="273"/>
        <end position="384"/>
    </location>
</feature>
<dbReference type="PROSITE" id="PS50112">
    <property type="entry name" value="PAS"/>
    <property type="match status" value="2"/>
</dbReference>
<dbReference type="Gene3D" id="3.30.450.20">
    <property type="entry name" value="PAS domain"/>
    <property type="match status" value="2"/>
</dbReference>
<dbReference type="CDD" id="cd07041">
    <property type="entry name" value="STAS_RsbR_RsbS_like"/>
    <property type="match status" value="1"/>
</dbReference>
<feature type="domain" description="PAS" evidence="2">
    <location>
        <begin position="139"/>
        <end position="187"/>
    </location>
</feature>
<proteinExistence type="predicted"/>
<dbReference type="InterPro" id="IPR002645">
    <property type="entry name" value="STAS_dom"/>
</dbReference>
<protein>
    <submittedName>
        <fullName evidence="5">PAS domain S-box protein</fullName>
    </submittedName>
</protein>
<feature type="domain" description="PAS" evidence="2">
    <location>
        <begin position="14"/>
        <end position="68"/>
    </location>
</feature>
<dbReference type="CDD" id="cd00130">
    <property type="entry name" value="PAS"/>
    <property type="match status" value="2"/>
</dbReference>
<dbReference type="Pfam" id="PF01740">
    <property type="entry name" value="STAS"/>
    <property type="match status" value="1"/>
</dbReference>
<evidence type="ECO:0000256" key="1">
    <source>
        <dbReference type="ARBA" id="ARBA00022553"/>
    </source>
</evidence>
<keyword evidence="1" id="KW-0597">Phosphoprotein</keyword>
<keyword evidence="6" id="KW-1185">Reference proteome</keyword>
<evidence type="ECO:0000313" key="6">
    <source>
        <dbReference type="Proteomes" id="UP000309215"/>
    </source>
</evidence>
<dbReference type="OrthoDB" id="341208at2"/>
<evidence type="ECO:0000259" key="3">
    <source>
        <dbReference type="PROSITE" id="PS50113"/>
    </source>
</evidence>
<dbReference type="InterPro" id="IPR013656">
    <property type="entry name" value="PAS_4"/>
</dbReference>
<dbReference type="InterPro" id="IPR036513">
    <property type="entry name" value="STAS_dom_sf"/>
</dbReference>
<evidence type="ECO:0000259" key="4">
    <source>
        <dbReference type="PROSITE" id="PS50801"/>
    </source>
</evidence>
<dbReference type="Gene3D" id="3.30.750.24">
    <property type="entry name" value="STAS domain"/>
    <property type="match status" value="1"/>
</dbReference>
<evidence type="ECO:0000259" key="2">
    <source>
        <dbReference type="PROSITE" id="PS50112"/>
    </source>
</evidence>
<dbReference type="RefSeq" id="WP_136935177.1">
    <property type="nucleotide sequence ID" value="NZ_SSMQ01000081.1"/>
</dbReference>
<dbReference type="PANTHER" id="PTHR33745">
    <property type="entry name" value="RSBT ANTAGONIST PROTEIN RSBS-RELATED"/>
    <property type="match status" value="1"/>
</dbReference>
<name>A0A4U1ISC6_9BACT</name>
<dbReference type="AlphaFoldDB" id="A0A4U1ISC6"/>
<sequence length="403" mass="43162">MGIEERAAPAHFEDAKLLGALTREAPMGIVGLDTKGTIVAWNPEAERIFGYVGVEVIGKTIRDLLGPDTDADPGALVSQLDPTSPQSFTAPCVRKDGARFHCEWLFRALRDEKGELLGRAAFIRDTTEETETRATLAAERRFLRRMLDNTPLVLWSTDKNGIFTLSDGAGLRALGFAPGEVVGMSAFEVYRDVPEIVGAIRGALAGTFSTTLAATNGTVWECRYIPITREDGGPVEGVLGVALDVTERVEAERTLRRQLDLIAQQEGAIRTLSTPIARVWEGALALPLVGTIDGARAEQILATLLEAVVREQAHYVILDMTGIGEVDATTADHLFKVLRALGLLGATALVTGVNPGVATALVGLGVDLGSVVTLGNLEEALRYVMKRRAGKPRRAPAPSAHRV</sequence>
<gene>
    <name evidence="5" type="ORF">E8A74_44120</name>
</gene>
<reference evidence="5 6" key="1">
    <citation type="submission" date="2019-04" db="EMBL/GenBank/DDBJ databases">
        <authorList>
            <person name="Li Y."/>
            <person name="Wang J."/>
        </authorList>
    </citation>
    <scope>NUCLEOTIDE SEQUENCE [LARGE SCALE GENOMIC DNA]</scope>
    <source>
        <strain evidence="5 6">DSM 14668</strain>
    </source>
</reference>
<dbReference type="NCBIfam" id="TIGR00229">
    <property type="entry name" value="sensory_box"/>
    <property type="match status" value="2"/>
</dbReference>
<dbReference type="InterPro" id="IPR000700">
    <property type="entry name" value="PAS-assoc_C"/>
</dbReference>
<dbReference type="PROSITE" id="PS50801">
    <property type="entry name" value="STAS"/>
    <property type="match status" value="1"/>
</dbReference>
<dbReference type="SMART" id="SM00091">
    <property type="entry name" value="PAS"/>
    <property type="match status" value="2"/>
</dbReference>
<dbReference type="InterPro" id="IPR000014">
    <property type="entry name" value="PAS"/>
</dbReference>
<feature type="domain" description="PAC" evidence="3">
    <location>
        <begin position="86"/>
        <end position="138"/>
    </location>
</feature>
<dbReference type="Pfam" id="PF13426">
    <property type="entry name" value="PAS_9"/>
    <property type="match status" value="1"/>
</dbReference>